<feature type="region of interest" description="Disordered" evidence="1">
    <location>
        <begin position="63"/>
        <end position="82"/>
    </location>
</feature>
<gene>
    <name evidence="2" type="ORF">V6N11_075199</name>
</gene>
<reference evidence="2 3" key="1">
    <citation type="journal article" date="2024" name="G3 (Bethesda)">
        <title>Genome assembly of Hibiscus sabdariffa L. provides insights into metabolisms of medicinal natural products.</title>
        <authorList>
            <person name="Kim T."/>
        </authorList>
    </citation>
    <scope>NUCLEOTIDE SEQUENCE [LARGE SCALE GENOMIC DNA]</scope>
    <source>
        <strain evidence="2">TK-2024</strain>
        <tissue evidence="2">Old leaves</tissue>
    </source>
</reference>
<keyword evidence="3" id="KW-1185">Reference proteome</keyword>
<organism evidence="2 3">
    <name type="scientific">Hibiscus sabdariffa</name>
    <name type="common">roselle</name>
    <dbReference type="NCBI Taxonomy" id="183260"/>
    <lineage>
        <taxon>Eukaryota</taxon>
        <taxon>Viridiplantae</taxon>
        <taxon>Streptophyta</taxon>
        <taxon>Embryophyta</taxon>
        <taxon>Tracheophyta</taxon>
        <taxon>Spermatophyta</taxon>
        <taxon>Magnoliopsida</taxon>
        <taxon>eudicotyledons</taxon>
        <taxon>Gunneridae</taxon>
        <taxon>Pentapetalae</taxon>
        <taxon>rosids</taxon>
        <taxon>malvids</taxon>
        <taxon>Malvales</taxon>
        <taxon>Malvaceae</taxon>
        <taxon>Malvoideae</taxon>
        <taxon>Hibiscus</taxon>
    </lineage>
</organism>
<evidence type="ECO:0000256" key="1">
    <source>
        <dbReference type="SAM" id="MobiDB-lite"/>
    </source>
</evidence>
<dbReference type="Proteomes" id="UP001396334">
    <property type="component" value="Unassembled WGS sequence"/>
</dbReference>
<comment type="caution">
    <text evidence="2">The sequence shown here is derived from an EMBL/GenBank/DDBJ whole genome shotgun (WGS) entry which is preliminary data.</text>
</comment>
<proteinExistence type="predicted"/>
<dbReference type="EMBL" id="JBBPBN010000026">
    <property type="protein sequence ID" value="KAK9008300.1"/>
    <property type="molecule type" value="Genomic_DNA"/>
</dbReference>
<evidence type="ECO:0000313" key="3">
    <source>
        <dbReference type="Proteomes" id="UP001396334"/>
    </source>
</evidence>
<accession>A0ABR2R656</accession>
<evidence type="ECO:0000313" key="2">
    <source>
        <dbReference type="EMBL" id="KAK9008300.1"/>
    </source>
</evidence>
<feature type="compositionally biased region" description="Basic and acidic residues" evidence="1">
    <location>
        <begin position="71"/>
        <end position="80"/>
    </location>
</feature>
<sequence>MLHQKEEATGDAHHSVTRAAFSIVPSASKVCQSIQRLVEIDPPETGAVEELAQRVDEAVNDGAVSLNNSGNKDDVPRSEPESINIDSGAVHLREEELPELLEVSKHVSMLPESLATIRDVQQQHGVQSLVQNVGSSMLEVQSLEEPLEVAVGEQLQQSDAQ</sequence>
<name>A0ABR2R656_9ROSI</name>
<protein>
    <submittedName>
        <fullName evidence="2">Uncharacterized protein</fullName>
    </submittedName>
</protein>